<proteinExistence type="predicted"/>
<dbReference type="PANTHER" id="PTHR38453">
    <property type="entry name" value="CYTOPLASMIC PROTEIN-RELATED"/>
    <property type="match status" value="1"/>
</dbReference>
<dbReference type="InterPro" id="IPR007423">
    <property type="entry name" value="Sel_put"/>
</dbReference>
<accession>A0A975XV57</accession>
<dbReference type="Proteomes" id="UP000683428">
    <property type="component" value="Chromosome"/>
</dbReference>
<sequence>MLEKLRYFAGQAARTARLMVGVQDYPTYVAHMAQCHPGHKVMTEVEFFRACQDARYPGKNGKISKCPC</sequence>
<gene>
    <name evidence="1" type="ORF">Azoinq_02325</name>
</gene>
<dbReference type="KEGG" id="aiq:Azoinq_02325"/>
<reference evidence="1" key="1">
    <citation type="submission" date="2020-11" db="EMBL/GenBank/DDBJ databases">
        <title>Azospira inquinata sp. nov.</title>
        <authorList>
            <person name="Moe W.M."/>
            <person name="Mikes M.C."/>
        </authorList>
    </citation>
    <scope>NUCLEOTIDE SEQUENCE</scope>
    <source>
        <strain evidence="1">Azo-3</strain>
    </source>
</reference>
<protein>
    <submittedName>
        <fullName evidence="1">YbdD/YjiX family protein</fullName>
    </submittedName>
</protein>
<evidence type="ECO:0000313" key="1">
    <source>
        <dbReference type="EMBL" id="QWT49474.1"/>
    </source>
</evidence>
<dbReference type="AlphaFoldDB" id="A0A975XV57"/>
<dbReference type="EMBL" id="CP064782">
    <property type="protein sequence ID" value="QWT49474.1"/>
    <property type="molecule type" value="Genomic_DNA"/>
</dbReference>
<dbReference type="RefSeq" id="WP_216126923.1">
    <property type="nucleotide sequence ID" value="NZ_CP064782.1"/>
</dbReference>
<dbReference type="Pfam" id="PF04328">
    <property type="entry name" value="Sel_put"/>
    <property type="match status" value="1"/>
</dbReference>
<dbReference type="PANTHER" id="PTHR38453:SF1">
    <property type="entry name" value="CYTOPLASMIC PROTEIN"/>
    <property type="match status" value="1"/>
</dbReference>
<keyword evidence="2" id="KW-1185">Reference proteome</keyword>
<evidence type="ECO:0000313" key="2">
    <source>
        <dbReference type="Proteomes" id="UP000683428"/>
    </source>
</evidence>
<organism evidence="1 2">
    <name type="scientific">Azospira inquinata</name>
    <dbReference type="NCBI Taxonomy" id="2785627"/>
    <lineage>
        <taxon>Bacteria</taxon>
        <taxon>Pseudomonadati</taxon>
        <taxon>Pseudomonadota</taxon>
        <taxon>Betaproteobacteria</taxon>
        <taxon>Rhodocyclales</taxon>
        <taxon>Rhodocyclaceae</taxon>
        <taxon>Azospira</taxon>
    </lineage>
</organism>
<name>A0A975XV57_9RHOO</name>